<dbReference type="InterPro" id="IPR045261">
    <property type="entry name" value="MORC_ATPase"/>
</dbReference>
<dbReference type="Proteomes" id="UP001497444">
    <property type="component" value="Chromosome 11"/>
</dbReference>
<feature type="coiled-coil region" evidence="7">
    <location>
        <begin position="721"/>
        <end position="826"/>
    </location>
</feature>
<keyword evidence="11" id="KW-1185">Reference proteome</keyword>
<feature type="compositionally biased region" description="Basic and acidic residues" evidence="8">
    <location>
        <begin position="45"/>
        <end position="60"/>
    </location>
</feature>
<dbReference type="PANTHER" id="PTHR23336">
    <property type="entry name" value="ZINC FINGER CW-TYPE COILED-COIL DOMAIN PROTEIN 3"/>
    <property type="match status" value="1"/>
</dbReference>
<evidence type="ECO:0000313" key="10">
    <source>
        <dbReference type="EMBL" id="CAK9258020.1"/>
    </source>
</evidence>
<evidence type="ECO:0000256" key="2">
    <source>
        <dbReference type="ARBA" id="ARBA00007845"/>
    </source>
</evidence>
<evidence type="ECO:0000313" key="11">
    <source>
        <dbReference type="Proteomes" id="UP001497444"/>
    </source>
</evidence>
<gene>
    <name evidence="10" type="ORF">CSSPJE1EN1_LOCUS3498</name>
</gene>
<dbReference type="InterPro" id="IPR041006">
    <property type="entry name" value="Morc_S5"/>
</dbReference>
<protein>
    <recommendedName>
        <fullName evidence="9">Morc S5 domain-containing protein</fullName>
    </recommendedName>
</protein>
<evidence type="ECO:0000256" key="4">
    <source>
        <dbReference type="ARBA" id="ARBA00022759"/>
    </source>
</evidence>
<evidence type="ECO:0000256" key="7">
    <source>
        <dbReference type="SAM" id="Coils"/>
    </source>
</evidence>
<feature type="region of interest" description="Disordered" evidence="8">
    <location>
        <begin position="641"/>
        <end position="676"/>
    </location>
</feature>
<dbReference type="Pfam" id="PF17942">
    <property type="entry name" value="Morc6_S5"/>
    <property type="match status" value="1"/>
</dbReference>
<dbReference type="Gene3D" id="3.30.565.10">
    <property type="entry name" value="Histidine kinase-like ATPase, C-terminal domain"/>
    <property type="match status" value="1"/>
</dbReference>
<evidence type="ECO:0000256" key="6">
    <source>
        <dbReference type="ARBA" id="ARBA00023242"/>
    </source>
</evidence>
<evidence type="ECO:0000256" key="1">
    <source>
        <dbReference type="ARBA" id="ARBA00004123"/>
    </source>
</evidence>
<dbReference type="EMBL" id="OZ020106">
    <property type="protein sequence ID" value="CAK9258020.1"/>
    <property type="molecule type" value="Genomic_DNA"/>
</dbReference>
<feature type="region of interest" description="Disordered" evidence="8">
    <location>
        <begin position="1"/>
        <end position="40"/>
    </location>
</feature>
<keyword evidence="4" id="KW-0255">Endonuclease</keyword>
<evidence type="ECO:0000256" key="3">
    <source>
        <dbReference type="ARBA" id="ARBA00022722"/>
    </source>
</evidence>
<proteinExistence type="inferred from homology"/>
<keyword evidence="6" id="KW-0539">Nucleus</keyword>
<keyword evidence="5 7" id="KW-0175">Coiled coil</keyword>
<keyword evidence="3" id="KW-0540">Nuclease</keyword>
<dbReference type="SUPFAM" id="SSF55874">
    <property type="entry name" value="ATPase domain of HSP90 chaperone/DNA topoisomerase II/histidine kinase"/>
    <property type="match status" value="1"/>
</dbReference>
<feature type="compositionally biased region" description="Low complexity" evidence="8">
    <location>
        <begin position="1"/>
        <end position="18"/>
    </location>
</feature>
<name>A0ABP0VU59_9BRYO</name>
<dbReference type="Pfam" id="PF13589">
    <property type="entry name" value="HATPase_c_3"/>
    <property type="match status" value="1"/>
</dbReference>
<comment type="similarity">
    <text evidence="2">Belongs to the MORC ATPase protein family.</text>
</comment>
<accession>A0ABP0VU59</accession>
<organism evidence="10 11">
    <name type="scientific">Sphagnum jensenii</name>
    <dbReference type="NCBI Taxonomy" id="128206"/>
    <lineage>
        <taxon>Eukaryota</taxon>
        <taxon>Viridiplantae</taxon>
        <taxon>Streptophyta</taxon>
        <taxon>Embryophyta</taxon>
        <taxon>Bryophyta</taxon>
        <taxon>Sphagnophytina</taxon>
        <taxon>Sphagnopsida</taxon>
        <taxon>Sphagnales</taxon>
        <taxon>Sphagnaceae</taxon>
        <taxon>Sphagnum</taxon>
    </lineage>
</organism>
<feature type="region of interest" description="Disordered" evidence="8">
    <location>
        <begin position="45"/>
        <end position="64"/>
    </location>
</feature>
<comment type="subcellular location">
    <subcellularLocation>
        <location evidence="1">Nucleus</location>
    </subcellularLocation>
</comment>
<sequence length="831" mass="93649">MELSSSSTDSGDTQQQQQHPQRLLDSGKRFGSPVTTTSHCWEGLVSEKRQKVEPVKDDVHSGGFGAWRRMEDTMSEDDEQQQQQLELATRRARAPAAVVVTPQIVVTPPAFHQALSDAAHSRAGCKQFWKAGDYEAQQPMPVVRHQAGHWVFQTQSFAGGIDHVRVHPKFLHSNATSHRWALGAVAELLDNALDEITNGATYVSVNMIRDPQSGAPMLVIEDDGGGMDPDCMRQCMSLGFSAKSKSANTIGQYGNGFKTSTMRLGADVMVFSRSLADNAHRATQSIGMLSFSFLRQTGHDDIVVPMVDYEIGQEEVWKLFRTSATDWTYNLNTILHWSPYSSEEDLFDQFAGMKQHGTRIVLYNLWEDDQGQLELDFDADPYDIQIRGANRDEKKIMMALRYPNSTHYLTYRHSLRSYVAILYLRLPPGFKIILRGREVQHHSLVDDLMYPQELTYRPQGGVAHVSKESDMMAVVTIGFVKDAKDHVNLQGFNVYHKNRLIKPFWKIWNCTGSDGRGVIGVLEANFVQPAHDKQGFERTTVLARLESRLLQMQKQYWANNCQKVGYVSKKGRKKSIPVSPTGGEVVVHRRQAPSISPPVSEPPEESTRIVGDARIAGIRVASDRGVLLTYGDHSLVKSHRQDVEPTAAISRSGSLSNGTSGVSKGNEPGPKEIVPGRKSLEDLGRMFVRRAAAADSAHVGQVQQVATPNDHCRPSVEMEILKQLKEENYQLRERCRRLEEATDQSLMFEVDRNRKLEAQLLDMEQQEAVDRRCLEKCIREQDSLKAALEEERQLRESDDEEMRRKLKVALLRVRELEAENNRLRLAMSCSI</sequence>
<feature type="compositionally biased region" description="Polar residues" evidence="8">
    <location>
        <begin position="649"/>
        <end position="663"/>
    </location>
</feature>
<keyword evidence="4" id="KW-0378">Hydrolase</keyword>
<feature type="domain" description="Morc S5" evidence="9">
    <location>
        <begin position="413"/>
        <end position="557"/>
    </location>
</feature>
<evidence type="ECO:0000259" key="9">
    <source>
        <dbReference type="Pfam" id="PF17942"/>
    </source>
</evidence>
<dbReference type="PANTHER" id="PTHR23336:SF80">
    <property type="entry name" value="PROTEIN MICRORCHIDIA 7-LIKE"/>
    <property type="match status" value="1"/>
</dbReference>
<evidence type="ECO:0000256" key="5">
    <source>
        <dbReference type="ARBA" id="ARBA00023054"/>
    </source>
</evidence>
<reference evidence="10" key="1">
    <citation type="submission" date="2024-02" db="EMBL/GenBank/DDBJ databases">
        <authorList>
            <consortium name="ELIXIR-Norway"/>
            <consortium name="Elixir Norway"/>
        </authorList>
    </citation>
    <scope>NUCLEOTIDE SEQUENCE</scope>
</reference>
<dbReference type="InterPro" id="IPR036890">
    <property type="entry name" value="HATPase_C_sf"/>
</dbReference>
<evidence type="ECO:0000256" key="8">
    <source>
        <dbReference type="SAM" id="MobiDB-lite"/>
    </source>
</evidence>